<name>A0ABU7G9Y7_9ALTE</name>
<reference evidence="2" key="1">
    <citation type="submission" date="2023-07" db="EMBL/GenBank/DDBJ databases">
        <title>Draft genome sequence of Agarivorans aestuarii strain ZMCS4, a CAZymes producing bacteria isolated from the marine brown algae Clodostephus spongiosus.</title>
        <authorList>
            <person name="Lorente B."/>
            <person name="Cabral C."/>
            <person name="Frias J."/>
            <person name="Faria J."/>
            <person name="Toubarro D."/>
        </authorList>
    </citation>
    <scope>NUCLEOTIDE SEQUENCE [LARGE SCALE GENOMIC DNA]</scope>
    <source>
        <strain evidence="2">ZMCS4</strain>
    </source>
</reference>
<dbReference type="RefSeq" id="WP_329776742.1">
    <property type="nucleotide sequence ID" value="NZ_JAYDYW010000017.1"/>
</dbReference>
<evidence type="ECO:0000313" key="1">
    <source>
        <dbReference type="EMBL" id="MEE1675992.1"/>
    </source>
</evidence>
<protein>
    <submittedName>
        <fullName evidence="1">Uncharacterized protein</fullName>
    </submittedName>
</protein>
<keyword evidence="2" id="KW-1185">Reference proteome</keyword>
<evidence type="ECO:0000313" key="2">
    <source>
        <dbReference type="Proteomes" id="UP001310248"/>
    </source>
</evidence>
<dbReference type="Proteomes" id="UP001310248">
    <property type="component" value="Unassembled WGS sequence"/>
</dbReference>
<organism evidence="1 2">
    <name type="scientific">Agarivorans aestuarii</name>
    <dbReference type="NCBI Taxonomy" id="1563703"/>
    <lineage>
        <taxon>Bacteria</taxon>
        <taxon>Pseudomonadati</taxon>
        <taxon>Pseudomonadota</taxon>
        <taxon>Gammaproteobacteria</taxon>
        <taxon>Alteromonadales</taxon>
        <taxon>Alteromonadaceae</taxon>
        <taxon>Agarivorans</taxon>
    </lineage>
</organism>
<proteinExistence type="predicted"/>
<sequence length="435" mass="47707">MKKILFALLSLSLLLAMAVLITFALMVSKQATVHTPPSVSARQVADAKDWLKQNLEQFRSSQQSINVQLSQQQLDGLLALSSTAFKGLDADAAFTDSSLNLRGSIALPTSIYQGYINSEISIHSSTQGLQFGEWKIGQLSLPGSMALYIAEKVAERLFPELQADELLASIKTVELGQQQVAFQIEPVEDLGLKVAGAYKNLNQLKDPQAASLPVAVYYQKLSQLRKQYGEQQAISLYDYLYPLSFYVAMRGEQGDVLQEQQALVRAVAIFFSQGAFQKVMAQGFADDLTLEAAPSNVTLAGRRDLLLHFVYSAGLSMAGEQGFSASIGEFKELFDSLEGGSGFSFADLAADRTGIEFAESAKDVNKTELFLTAMRAARSEQAFFPRIDDLAEGISEQSFAQVYGSTDSELYQQKVFFIDQRIAHLPAFFKASNKP</sequence>
<accession>A0ABU7G9Y7</accession>
<dbReference type="EMBL" id="JAYDYW010000017">
    <property type="protein sequence ID" value="MEE1675992.1"/>
    <property type="molecule type" value="Genomic_DNA"/>
</dbReference>
<comment type="caution">
    <text evidence="1">The sequence shown here is derived from an EMBL/GenBank/DDBJ whole genome shotgun (WGS) entry which is preliminary data.</text>
</comment>
<gene>
    <name evidence="1" type="ORF">SNR37_001319</name>
</gene>